<gene>
    <name evidence="1" type="ORF">ABIQ69_04230</name>
</gene>
<dbReference type="InterPro" id="IPR036102">
    <property type="entry name" value="OsmC/Ohrsf"/>
</dbReference>
<dbReference type="SUPFAM" id="SSF82784">
    <property type="entry name" value="OsmC-like"/>
    <property type="match status" value="1"/>
</dbReference>
<dbReference type="Pfam" id="PF02566">
    <property type="entry name" value="OsmC"/>
    <property type="match status" value="1"/>
</dbReference>
<name>A0AAU7WA00_9MICO</name>
<dbReference type="AlphaFoldDB" id="A0AAU7WA00"/>
<sequence length="126" mass="13566">MNERGATVRIGGSELEGEHFTPGELLKLALIGCTGLSADVVTARRLGEDVPITIWAHGQSDPETNRYTRIEEEILLELASLAPEERERLVQTITRAVDRGCTVARSIGDSVELDLEVVDVAAASPA</sequence>
<dbReference type="Gene3D" id="3.30.300.20">
    <property type="match status" value="1"/>
</dbReference>
<dbReference type="RefSeq" id="WP_350349151.1">
    <property type="nucleotide sequence ID" value="NZ_CP158374.1"/>
</dbReference>
<proteinExistence type="predicted"/>
<accession>A0AAU7WA00</accession>
<organism evidence="1">
    <name type="scientific">Agromyces sp. G08B096</name>
    <dbReference type="NCBI Taxonomy" id="3156399"/>
    <lineage>
        <taxon>Bacteria</taxon>
        <taxon>Bacillati</taxon>
        <taxon>Actinomycetota</taxon>
        <taxon>Actinomycetes</taxon>
        <taxon>Micrococcales</taxon>
        <taxon>Microbacteriaceae</taxon>
        <taxon>Agromyces</taxon>
    </lineage>
</organism>
<reference evidence="1" key="1">
    <citation type="submission" date="2024-05" db="EMBL/GenBank/DDBJ databases">
        <authorList>
            <person name="Yu L."/>
        </authorList>
    </citation>
    <scope>NUCLEOTIDE SEQUENCE</scope>
    <source>
        <strain evidence="1">G08B096</strain>
    </source>
</reference>
<protein>
    <submittedName>
        <fullName evidence="1">OsmC family protein</fullName>
    </submittedName>
</protein>
<dbReference type="InterPro" id="IPR003718">
    <property type="entry name" value="OsmC/Ohr_fam"/>
</dbReference>
<dbReference type="EMBL" id="CP158374">
    <property type="protein sequence ID" value="XBX83138.1"/>
    <property type="molecule type" value="Genomic_DNA"/>
</dbReference>
<dbReference type="InterPro" id="IPR015946">
    <property type="entry name" value="KH_dom-like_a/b"/>
</dbReference>
<evidence type="ECO:0000313" key="1">
    <source>
        <dbReference type="EMBL" id="XBX83138.1"/>
    </source>
</evidence>